<name>A0A3D8P2X0_9THEO</name>
<evidence type="ECO:0000313" key="3">
    <source>
        <dbReference type="Proteomes" id="UP000256329"/>
    </source>
</evidence>
<comment type="caution">
    <text evidence="2">The sequence shown here is derived from an EMBL/GenBank/DDBJ whole genome shotgun (WGS) entry which is preliminary data.</text>
</comment>
<protein>
    <recommendedName>
        <fullName evidence="4">Phage-shock protein</fullName>
    </recommendedName>
</protein>
<dbReference type="RefSeq" id="WP_115793177.1">
    <property type="nucleotide sequence ID" value="NZ_QSLN01000017.1"/>
</dbReference>
<proteinExistence type="predicted"/>
<accession>A0A3D8P2X0</accession>
<evidence type="ECO:0008006" key="4">
    <source>
        <dbReference type="Google" id="ProtNLM"/>
    </source>
</evidence>
<dbReference type="PANTHER" id="PTHR43941">
    <property type="entry name" value="STRUCTURAL MAINTENANCE OF CHROMOSOMES PROTEIN 2"/>
    <property type="match status" value="1"/>
</dbReference>
<keyword evidence="1" id="KW-0175">Coiled coil</keyword>
<dbReference type="OrthoDB" id="1719569at2"/>
<reference evidence="2 3" key="1">
    <citation type="submission" date="2018-08" db="EMBL/GenBank/DDBJ databases">
        <title>Form III RuBisCO-mediated autotrophy in Thermodesulfobium bacteria.</title>
        <authorList>
            <person name="Toshchakov S.V."/>
            <person name="Kublanov I.V."/>
            <person name="Frolov E."/>
            <person name="Bonch-Osmolovskaya E.A."/>
            <person name="Tourova T.P."/>
            <person name="Chernych N.A."/>
            <person name="Lebedinsky A.V."/>
        </authorList>
    </citation>
    <scope>NUCLEOTIDE SEQUENCE [LARGE SCALE GENOMIC DNA]</scope>
    <source>
        <strain evidence="2 3">SR</strain>
    </source>
</reference>
<organism evidence="2 3">
    <name type="scientific">Ammonifex thiophilus</name>
    <dbReference type="NCBI Taxonomy" id="444093"/>
    <lineage>
        <taxon>Bacteria</taxon>
        <taxon>Bacillati</taxon>
        <taxon>Bacillota</taxon>
        <taxon>Clostridia</taxon>
        <taxon>Thermoanaerobacterales</taxon>
        <taxon>Thermoanaerobacteraceae</taxon>
        <taxon>Ammonifex</taxon>
    </lineage>
</organism>
<dbReference type="Proteomes" id="UP000256329">
    <property type="component" value="Unassembled WGS sequence"/>
</dbReference>
<dbReference type="AlphaFoldDB" id="A0A3D8P2X0"/>
<evidence type="ECO:0000256" key="1">
    <source>
        <dbReference type="SAM" id="Coils"/>
    </source>
</evidence>
<feature type="coiled-coil region" evidence="1">
    <location>
        <begin position="211"/>
        <end position="414"/>
    </location>
</feature>
<evidence type="ECO:0000313" key="2">
    <source>
        <dbReference type="EMBL" id="RDV81713.1"/>
    </source>
</evidence>
<keyword evidence="3" id="KW-1185">Reference proteome</keyword>
<dbReference type="EMBL" id="QSLN01000017">
    <property type="protein sequence ID" value="RDV81713.1"/>
    <property type="molecule type" value="Genomic_DNA"/>
</dbReference>
<gene>
    <name evidence="2" type="ORF">DXX99_09135</name>
</gene>
<sequence>MSGNLASLTDLLKCTLYFLDGMFLEELLPYVRQRMLRDLPPVELESLVRKCLEQHTCFFQDGEKRWCLDRRGLPENDPVYDLLASRGEPMSRWSLMRERNGKEGKLNNDGRFVRVGEEKWGLTSWLVDPSSYSLRHLVIKALRQNPSGLPLSRLAVLVSEYRPVQPSSIERLLRRHAYFYCRRGIWHYDPRAHLAWVEATGHFTGALRRQKGRLEERIALWQRRCARMEAELKEIQAAWKEAAATLARQQEENALYQERMREKDLLLELRKREIIHYRQELERSERKAQSILHQCRLWVKRAEEAEKALSLLEEELRQKKEELKQVRERLEETREYYGKEVAKLQREVIELKQRLAQQKSRAEEIEQHLAGENHRLEHELRRLQADREDLLREHRFLQWELNRLREENRRLERELRHPLVRFVRRLSFLFARG</sequence>